<protein>
    <submittedName>
        <fullName evidence="1">Uncharacterized protein</fullName>
    </submittedName>
</protein>
<reference evidence="2" key="1">
    <citation type="submission" date="2016-11" db="EMBL/GenBank/DDBJ databases">
        <authorList>
            <person name="Varghese N."/>
            <person name="Submissions S."/>
        </authorList>
    </citation>
    <scope>NUCLEOTIDE SEQUENCE [LARGE SCALE GENOMIC DNA]</scope>
    <source>
        <strain evidence="2">DSM 15292</strain>
    </source>
</reference>
<accession>A0A1N6DQT9</accession>
<dbReference type="EMBL" id="FSRC01000001">
    <property type="protein sequence ID" value="SIN73178.1"/>
    <property type="molecule type" value="Genomic_DNA"/>
</dbReference>
<keyword evidence="2" id="KW-1185">Reference proteome</keyword>
<dbReference type="Proteomes" id="UP000185221">
    <property type="component" value="Unassembled WGS sequence"/>
</dbReference>
<dbReference type="AlphaFoldDB" id="A0A1N6DQT9"/>
<gene>
    <name evidence="1" type="ORF">SAMN05444394_1280</name>
</gene>
<sequence length="649" mass="71759">MEMKKALSCLMIIGLLVACEQPLDPIIKSVDQTNLLLQSHVWQLEDFKVEVRESDIPAPILFGLGESTAGPGVYDLDDMVFDATDMREYTVIFGSSGEMITSGGPIDALGDSIASYFVFNDRTIRISNDKAKLNYRYLYNEQENSISLRLTADEANSLISDINNKLIDAISKRTPNKLGDLVAGLLFNNEKIQKLINDLIVSALAGELEFINEFDPEEAADLLAGKIIEALETVDWEGKLTELLKAELEKITNIDPDEVAGKISAEVANAINEALSRENIYDLVFPFLNELATNPDEIAESISTLIVSKFLDVFNEENLKILVASAWEKFTELDDDQVAEISSELTSVVENVWINEENFKQLFLPFTSKIENTSILQMGALAKEATESLQELITKINEEFPDLNLTPDYEKIEGQIKAVFIAAKPVIGLAGGAEKAAEDIGKLIISQFLNTENLNTVFIGAINSLQELDPELVGSTIATWLVNLTDKVSPELIEKLSDLLSPILDNINPELTAFKIAEALNGFIKENITQEKIQVLVQPAVEFIANINAEALARFIARGILSLDIIKDTINEDNMVAILLPIFQSISDLNPENLSQGIIDAVVQSGIFEEVITEERVSAIISLIMYKSLWEQVQVANNFKEATIILSHK</sequence>
<organism evidence="1 2">
    <name type="scientific">Algoriphagus halophilus</name>
    <dbReference type="NCBI Taxonomy" id="226505"/>
    <lineage>
        <taxon>Bacteria</taxon>
        <taxon>Pseudomonadati</taxon>
        <taxon>Bacteroidota</taxon>
        <taxon>Cytophagia</taxon>
        <taxon>Cytophagales</taxon>
        <taxon>Cyclobacteriaceae</taxon>
        <taxon>Algoriphagus</taxon>
    </lineage>
</organism>
<evidence type="ECO:0000313" key="2">
    <source>
        <dbReference type="Proteomes" id="UP000185221"/>
    </source>
</evidence>
<dbReference type="STRING" id="226505.SAMN05444394_1280"/>
<dbReference type="PROSITE" id="PS51257">
    <property type="entry name" value="PROKAR_LIPOPROTEIN"/>
    <property type="match status" value="1"/>
</dbReference>
<proteinExistence type="predicted"/>
<name>A0A1N6DQT9_9BACT</name>
<evidence type="ECO:0000313" key="1">
    <source>
        <dbReference type="EMBL" id="SIN73178.1"/>
    </source>
</evidence>